<gene>
    <name evidence="7" type="ORF">S06H3_31000</name>
</gene>
<accession>X1MWI0</accession>
<dbReference type="Gene3D" id="1.20.1730.10">
    <property type="entry name" value="Sodium/glucose cotransporter"/>
    <property type="match status" value="1"/>
</dbReference>
<feature type="transmembrane region" description="Helical" evidence="6">
    <location>
        <begin position="133"/>
        <end position="156"/>
    </location>
</feature>
<evidence type="ECO:0000256" key="4">
    <source>
        <dbReference type="ARBA" id="ARBA00022989"/>
    </source>
</evidence>
<dbReference type="PROSITE" id="PS50283">
    <property type="entry name" value="NA_SOLUT_SYMP_3"/>
    <property type="match status" value="1"/>
</dbReference>
<evidence type="ECO:0000256" key="5">
    <source>
        <dbReference type="ARBA" id="ARBA00023136"/>
    </source>
</evidence>
<evidence type="ECO:0000256" key="6">
    <source>
        <dbReference type="SAM" id="Phobius"/>
    </source>
</evidence>
<feature type="transmembrane region" description="Helical" evidence="6">
    <location>
        <begin position="14"/>
        <end position="36"/>
    </location>
</feature>
<keyword evidence="5 6" id="KW-0472">Membrane</keyword>
<dbReference type="GO" id="GO:0005886">
    <property type="term" value="C:plasma membrane"/>
    <property type="evidence" value="ECO:0007669"/>
    <property type="project" value="TreeGrafter"/>
</dbReference>
<evidence type="ECO:0000313" key="7">
    <source>
        <dbReference type="EMBL" id="GAI19025.1"/>
    </source>
</evidence>
<comment type="subcellular location">
    <subcellularLocation>
        <location evidence="1">Membrane</location>
        <topology evidence="1">Multi-pass membrane protein</topology>
    </subcellularLocation>
</comment>
<dbReference type="InterPro" id="IPR038377">
    <property type="entry name" value="Na/Glc_symporter_sf"/>
</dbReference>
<keyword evidence="4 6" id="KW-1133">Transmembrane helix</keyword>
<protein>
    <recommendedName>
        <fullName evidence="8">Sodium transporter</fullName>
    </recommendedName>
</protein>
<evidence type="ECO:0000256" key="1">
    <source>
        <dbReference type="ARBA" id="ARBA00004141"/>
    </source>
</evidence>
<evidence type="ECO:0000256" key="3">
    <source>
        <dbReference type="ARBA" id="ARBA00022692"/>
    </source>
</evidence>
<feature type="transmembrane region" description="Helical" evidence="6">
    <location>
        <begin position="57"/>
        <end position="75"/>
    </location>
</feature>
<proteinExistence type="inferred from homology"/>
<evidence type="ECO:0008006" key="8">
    <source>
        <dbReference type="Google" id="ProtNLM"/>
    </source>
</evidence>
<comment type="similarity">
    <text evidence="2">Belongs to the sodium:solute symporter (SSF) (TC 2.A.21) family.</text>
</comment>
<dbReference type="PANTHER" id="PTHR11819:SF195">
    <property type="entry name" value="SODIUM_GLUCOSE COTRANSPORTER 4"/>
    <property type="match status" value="1"/>
</dbReference>
<dbReference type="AlphaFoldDB" id="X1MWI0"/>
<dbReference type="InterPro" id="IPR001734">
    <property type="entry name" value="Na/solute_symporter"/>
</dbReference>
<feature type="transmembrane region" description="Helical" evidence="6">
    <location>
        <begin position="194"/>
        <end position="217"/>
    </location>
</feature>
<dbReference type="Pfam" id="PF00474">
    <property type="entry name" value="SSF"/>
    <property type="match status" value="1"/>
</dbReference>
<keyword evidence="3 6" id="KW-0812">Transmembrane</keyword>
<feature type="non-terminal residue" evidence="7">
    <location>
        <position position="1"/>
    </location>
</feature>
<reference evidence="7" key="1">
    <citation type="journal article" date="2014" name="Front. Microbiol.">
        <title>High frequency of phylogenetically diverse reductive dehalogenase-homologous genes in deep subseafloor sedimentary metagenomes.</title>
        <authorList>
            <person name="Kawai M."/>
            <person name="Futagami T."/>
            <person name="Toyoda A."/>
            <person name="Takaki Y."/>
            <person name="Nishi S."/>
            <person name="Hori S."/>
            <person name="Arai W."/>
            <person name="Tsubouchi T."/>
            <person name="Morono Y."/>
            <person name="Uchiyama I."/>
            <person name="Ito T."/>
            <person name="Fujiyama A."/>
            <person name="Inagaki F."/>
            <person name="Takami H."/>
        </authorList>
    </citation>
    <scope>NUCLEOTIDE SEQUENCE</scope>
    <source>
        <strain evidence="7">Expedition CK06-06</strain>
    </source>
</reference>
<name>X1MWI0_9ZZZZ</name>
<organism evidence="7">
    <name type="scientific">marine sediment metagenome</name>
    <dbReference type="NCBI Taxonomy" id="412755"/>
    <lineage>
        <taxon>unclassified sequences</taxon>
        <taxon>metagenomes</taxon>
        <taxon>ecological metagenomes</taxon>
    </lineage>
</organism>
<dbReference type="GO" id="GO:0005412">
    <property type="term" value="F:D-glucose:sodium symporter activity"/>
    <property type="evidence" value="ECO:0007669"/>
    <property type="project" value="TreeGrafter"/>
</dbReference>
<comment type="caution">
    <text evidence="7">The sequence shown here is derived from an EMBL/GenBank/DDBJ whole genome shotgun (WGS) entry which is preliminary data.</text>
</comment>
<feature type="transmembrane region" description="Helical" evidence="6">
    <location>
        <begin position="95"/>
        <end position="121"/>
    </location>
</feature>
<dbReference type="PANTHER" id="PTHR11819">
    <property type="entry name" value="SOLUTE CARRIER FAMILY 5"/>
    <property type="match status" value="1"/>
</dbReference>
<dbReference type="EMBL" id="BARV01018312">
    <property type="protein sequence ID" value="GAI19025.1"/>
    <property type="molecule type" value="Genomic_DNA"/>
</dbReference>
<sequence>TLLGGQWAVLVTDFVQFIILCLAVLVLFPLAIYAVGGFGELVARSPEGFFKLLSPPYGVFDLIMFCVIISISYNATWGLVQKYNCVATETDARKVAIIMGVLSIIGPVIFFIPAMAARVLLPELINTPDGSKFAYVAMCLKLLPAGIMGLMVAGMFSATMSTLGNDYNVLSGVLTKDFYGKVIRPDADEKRLILWGRINTAIIGGITIFFAIGINYVEGFNLYDIMVKYPQATMEPLLLQRNSPLPA</sequence>
<evidence type="ECO:0000256" key="2">
    <source>
        <dbReference type="ARBA" id="ARBA00006434"/>
    </source>
</evidence>